<evidence type="ECO:0000256" key="4">
    <source>
        <dbReference type="ARBA" id="ARBA00022917"/>
    </source>
</evidence>
<dbReference type="Gene3D" id="3.40.50.800">
    <property type="entry name" value="Anticodon-binding domain"/>
    <property type="match status" value="1"/>
</dbReference>
<reference evidence="25 26" key="4">
    <citation type="journal article" date="2018" name="Proc. Natl. Acad. Sci. U.S.A.">
        <title>Nonmutational mechanism of inheritance in the Archaeon Sulfolobus solfataricus.</title>
        <authorList>
            <person name="Payne S."/>
            <person name="McCarthy S."/>
            <person name="Johnson T."/>
            <person name="North E."/>
            <person name="Blum P."/>
        </authorList>
    </citation>
    <scope>NUCLEOTIDE SEQUENCE [LARGE SCALE GENOMIC DNA]</scope>
    <source>
        <strain evidence="14 25">SARC-H</strain>
        <strain evidence="15 29">SARC-I</strain>
        <strain evidence="17 30">SARC-N</strain>
        <strain evidence="18 26">SUL120</strain>
        <strain evidence="13 27">SULG</strain>
        <strain evidence="16 28">SULM</strain>
    </source>
</reference>
<reference evidence="20" key="3">
    <citation type="submission" date="2016-04" db="EMBL/GenBank/DDBJ databases">
        <authorList>
            <person name="Evans L.H."/>
            <person name="Alamgir A."/>
            <person name="Owens N."/>
            <person name="Weber N.D."/>
            <person name="Virtaneva K."/>
            <person name="Barbian K."/>
            <person name="Babar A."/>
            <person name="Rosenke K."/>
        </authorList>
    </citation>
    <scope>NUCLEOTIDE SEQUENCE</scope>
    <source>
        <strain evidence="20">P1</strain>
    </source>
</reference>
<evidence type="ECO:0000313" key="24">
    <source>
        <dbReference type="Proteomes" id="UP000076770"/>
    </source>
</evidence>
<dbReference type="InterPro" id="IPR016061">
    <property type="entry name" value="Pro-tRNA_ligase_II_C"/>
</dbReference>
<name>A0A0E3K5Z4_SACSO</name>
<dbReference type="InterPro" id="IPR004499">
    <property type="entry name" value="Pro-tRNA-ligase_IIa_arc-type"/>
</dbReference>
<evidence type="ECO:0000313" key="23">
    <source>
        <dbReference type="Proteomes" id="UP000033106"/>
    </source>
</evidence>
<evidence type="ECO:0000313" key="30">
    <source>
        <dbReference type="Proteomes" id="UP000278715"/>
    </source>
</evidence>
<evidence type="ECO:0000313" key="22">
    <source>
        <dbReference type="Proteomes" id="UP000033085"/>
    </source>
</evidence>
<dbReference type="KEGG" id="ssol:SULB_1664"/>
<organism evidence="10 22">
    <name type="scientific">Saccharolobus solfataricus</name>
    <name type="common">Sulfolobus solfataricus</name>
    <dbReference type="NCBI Taxonomy" id="2287"/>
    <lineage>
        <taxon>Archaea</taxon>
        <taxon>Thermoproteota</taxon>
        <taxon>Thermoprotei</taxon>
        <taxon>Sulfolobales</taxon>
        <taxon>Sulfolobaceae</taxon>
        <taxon>Saccharolobus</taxon>
    </lineage>
</organism>
<dbReference type="EMBL" id="CP011056">
    <property type="protein sequence ID" value="AKA76612.1"/>
    <property type="molecule type" value="Genomic_DNA"/>
</dbReference>
<evidence type="ECO:0000313" key="25">
    <source>
        <dbReference type="Proteomes" id="UP000267993"/>
    </source>
</evidence>
<reference evidence="19 31" key="6">
    <citation type="journal article" date="2020" name="Nat. Commun.">
        <title>The structures of two archaeal type IV pili illuminate evolutionary relationships.</title>
        <authorList>
            <person name="Wang F."/>
            <person name="Baquero D.P."/>
            <person name="Su Z."/>
            <person name="Beltran L.C."/>
            <person name="Prangishvili D."/>
            <person name="Krupovic M."/>
            <person name="Egelman E.H."/>
        </authorList>
    </citation>
    <scope>NUCLEOTIDE SEQUENCE [LARGE SCALE GENOMIC DNA]</scope>
    <source>
        <strain evidence="19 31">POZ149</strain>
    </source>
</reference>
<keyword evidence="8" id="KW-0175">Coiled coil</keyword>
<evidence type="ECO:0000256" key="8">
    <source>
        <dbReference type="SAM" id="Coils"/>
    </source>
</evidence>
<dbReference type="FunFam" id="3.30.930.10:FF:000037">
    <property type="entry name" value="Proline--tRNA ligase"/>
    <property type="match status" value="1"/>
</dbReference>
<dbReference type="EMBL" id="CP033238">
    <property type="protein sequence ID" value="AZF76254.1"/>
    <property type="molecule type" value="Genomic_DNA"/>
</dbReference>
<dbReference type="EMBL" id="CP033239">
    <property type="protein sequence ID" value="AZF78864.1"/>
    <property type="molecule type" value="Genomic_DNA"/>
</dbReference>
<dbReference type="InterPro" id="IPR004154">
    <property type="entry name" value="Anticodon-bd"/>
</dbReference>
<dbReference type="PANTHER" id="PTHR43382">
    <property type="entry name" value="PROLYL-TRNA SYNTHETASE"/>
    <property type="match status" value="1"/>
</dbReference>
<dbReference type="InterPro" id="IPR006195">
    <property type="entry name" value="aa-tRNA-synth_II"/>
</dbReference>
<evidence type="ECO:0000313" key="16">
    <source>
        <dbReference type="EMBL" id="AZF76254.1"/>
    </source>
</evidence>
<reference evidence="24" key="2">
    <citation type="submission" date="2016-04" db="EMBL/GenBank/DDBJ databases">
        <authorList>
            <person name="Shah S.A."/>
            <person name="Garrett R.A."/>
        </authorList>
    </citation>
    <scope>NUCLEOTIDE SEQUENCE [LARGE SCALE GENOMIC DNA]</scope>
    <source>
        <strain evidence="24">ATCC 35091 / DSM 1616 / JCM 8930 / NBRC 15331 / P1</strain>
    </source>
</reference>
<evidence type="ECO:0000313" key="17">
    <source>
        <dbReference type="EMBL" id="AZF78864.1"/>
    </source>
</evidence>
<evidence type="ECO:0000256" key="1">
    <source>
        <dbReference type="ARBA" id="ARBA00022598"/>
    </source>
</evidence>
<dbReference type="Proteomes" id="UP000076770">
    <property type="component" value="Chromosome i"/>
</dbReference>
<dbReference type="GO" id="GO:0006433">
    <property type="term" value="P:prolyl-tRNA aminoacylation"/>
    <property type="evidence" value="ECO:0007669"/>
    <property type="project" value="UniProtKB-UniRule"/>
</dbReference>
<dbReference type="EMBL" id="CP033237">
    <property type="protein sequence ID" value="AZF73630.1"/>
    <property type="molecule type" value="Genomic_DNA"/>
</dbReference>
<dbReference type="CDD" id="cd00778">
    <property type="entry name" value="ProRS_core_arch_euk"/>
    <property type="match status" value="1"/>
</dbReference>
<dbReference type="GeneID" id="44129573"/>
<evidence type="ECO:0000313" key="15">
    <source>
        <dbReference type="EMBL" id="AZF73630.1"/>
    </source>
</evidence>
<evidence type="ECO:0000313" key="10">
    <source>
        <dbReference type="EMBL" id="AKA73914.1"/>
    </source>
</evidence>
<dbReference type="Proteomes" id="UP000594632">
    <property type="component" value="Chromosome"/>
</dbReference>
<dbReference type="EMBL" id="CP033236">
    <property type="protein sequence ID" value="AZF71010.1"/>
    <property type="molecule type" value="Genomic_DNA"/>
</dbReference>
<dbReference type="SUPFAM" id="SSF55681">
    <property type="entry name" value="Class II aaRS and biotin synthetases"/>
    <property type="match status" value="1"/>
</dbReference>
<gene>
    <name evidence="7" type="primary">proS</name>
    <name evidence="19" type="ORF">HFC64_14485</name>
    <name evidence="20" type="ORF">SSOP1_0566</name>
    <name evidence="12" type="ORF">SULA_1663</name>
    <name evidence="10" type="ORF">SULB_1664</name>
    <name evidence="11" type="ORF">SULC_1662</name>
    <name evidence="13" type="ORF">SULG_08340</name>
    <name evidence="14" type="ORF">SULH_08340</name>
    <name evidence="15" type="ORF">SULI_08340</name>
    <name evidence="16" type="ORF">SULM_08340</name>
    <name evidence="17" type="ORF">SULN_08340</name>
    <name evidence="18" type="ORF">SULZ_08265</name>
</gene>
<dbReference type="Pfam" id="PF09180">
    <property type="entry name" value="ProRS-C_1"/>
    <property type="match status" value="1"/>
</dbReference>
<dbReference type="OMA" id="EVYWVTH"/>
<feature type="coiled-coil region" evidence="8">
    <location>
        <begin position="371"/>
        <end position="402"/>
    </location>
</feature>
<dbReference type="SMART" id="SM00946">
    <property type="entry name" value="ProRS-C_1"/>
    <property type="match status" value="1"/>
</dbReference>
<comment type="subcellular location">
    <subcellularLocation>
        <location evidence="7">Cytoplasm</location>
    </subcellularLocation>
</comment>
<keyword evidence="4 7" id="KW-0648">Protein biosynthesis</keyword>
<dbReference type="AlphaFoldDB" id="A0A0E3K5Z4"/>
<evidence type="ECO:0000313" key="28">
    <source>
        <dbReference type="Proteomes" id="UP000273443"/>
    </source>
</evidence>
<comment type="subunit">
    <text evidence="7">Homodimer.</text>
</comment>
<feature type="domain" description="Aminoacyl-transfer RNA synthetases class-II family profile" evidence="9">
    <location>
        <begin position="41"/>
        <end position="283"/>
    </location>
</feature>
<keyword evidence="3 7" id="KW-0067">ATP-binding</keyword>
<dbReference type="PRINTS" id="PR01046">
    <property type="entry name" value="TRNASYNTHPRO"/>
</dbReference>
<evidence type="ECO:0000313" key="19">
    <source>
        <dbReference type="EMBL" id="QPG50854.1"/>
    </source>
</evidence>
<reference evidence="21 22" key="1">
    <citation type="journal article" date="2015" name="Genome Announc.">
        <title>Complete Genome Sequence of Sulfolobus solfataricus Strain 98/2 and Evolved Derivatives.</title>
        <authorList>
            <person name="McCarthy S."/>
            <person name="Gradnigo J."/>
            <person name="Johnson T."/>
            <person name="Payne S."/>
            <person name="Lipzen A."/>
            <person name="Martin J."/>
            <person name="Schackwitz W."/>
            <person name="Moriyama E."/>
            <person name="Blum P."/>
        </authorList>
    </citation>
    <scope>NUCLEOTIDE SEQUENCE [LARGE SCALE GENOMIC DNA]</scope>
    <source>
        <strain evidence="21">98/2 SULC</strain>
        <strain evidence="10">SARC-B</strain>
        <strain evidence="11">SARC-C</strain>
        <strain evidence="12 23">SULA</strain>
        <strain evidence="22">SULB</strain>
    </source>
</reference>
<keyword evidence="7" id="KW-0963">Cytoplasm</keyword>
<dbReference type="InterPro" id="IPR002314">
    <property type="entry name" value="aa-tRNA-synt_IIb"/>
</dbReference>
<evidence type="ECO:0000256" key="7">
    <source>
        <dbReference type="HAMAP-Rule" id="MF_01571"/>
    </source>
</evidence>
<sequence>MQITREKWSKNFSEWFDWVLREGEFYDYGRYPIKGMGVWMPYGFKLRQNIIGIIRNFLDSTGHEEVLFPLLIPEDLLRRESTHIKGFEEEVFWVTKGGSTDLDVKLALRPTSEVAITTMENLWLKSYKQLPKKYYQIVSVFRYETKATRPMIRLREITTFKEAHTVHETYDDAQKQVEEAIEIYKKIFDTLTIPYVLSERPEWDRFAGALHTYAFDTIMPDGRAMQIGTVHHLGQNFSKALDFKIQKKDGSLDYPHQTSYGISDRAVASVIAIHGDDHGPVLPPSVAPIKVVVIPIPAKNEEETQQVMKYSIEICEMFNKNNITCLTDQDTEKTPGEKFYIWEIKGVPIRLEIGPRELISGTVFIKRRDNFKSYTVRKEEAINKIKELLNEIQEDLRRKAWEDLKSRIEYSNDIEKAKKILGNNSGIVEVPWCGSNECGLKIEELTNARVLGYPIEKREVNDKCVICKMNAKTVLRIAKTY</sequence>
<dbReference type="EC" id="6.1.1.15" evidence="7"/>
<dbReference type="Gene3D" id="3.30.930.10">
    <property type="entry name" value="Bira Bifunctional Protein, Domain 2"/>
    <property type="match status" value="1"/>
</dbReference>
<keyword evidence="5 7" id="KW-0030">Aminoacyl-tRNA synthetase</keyword>
<dbReference type="InterPro" id="IPR045864">
    <property type="entry name" value="aa-tRNA-synth_II/BPL/LPL"/>
</dbReference>
<evidence type="ECO:0000259" key="9">
    <source>
        <dbReference type="PROSITE" id="PS50862"/>
    </source>
</evidence>
<dbReference type="EMBL" id="CP033241">
    <property type="protein sequence ID" value="AZF84045.1"/>
    <property type="molecule type" value="Genomic_DNA"/>
</dbReference>
<dbReference type="InterPro" id="IPR017449">
    <property type="entry name" value="Pro-tRNA_synth_II"/>
</dbReference>
<evidence type="ECO:0000313" key="13">
    <source>
        <dbReference type="EMBL" id="AZF68390.1"/>
    </source>
</evidence>
<dbReference type="KEGG" id="ssof:SULC_1662"/>
<dbReference type="Pfam" id="PF00587">
    <property type="entry name" value="tRNA-synt_2b"/>
    <property type="match status" value="1"/>
</dbReference>
<evidence type="ECO:0000313" key="27">
    <source>
        <dbReference type="Proteomes" id="UP000273194"/>
    </source>
</evidence>
<dbReference type="PATRIC" id="fig|2287.6.peg.1724"/>
<comment type="catalytic activity">
    <reaction evidence="6 7">
        <text>tRNA(Pro) + L-proline + ATP = L-prolyl-tRNA(Pro) + AMP + diphosphate</text>
        <dbReference type="Rhea" id="RHEA:14305"/>
        <dbReference type="Rhea" id="RHEA-COMP:9700"/>
        <dbReference type="Rhea" id="RHEA-COMP:9702"/>
        <dbReference type="ChEBI" id="CHEBI:30616"/>
        <dbReference type="ChEBI" id="CHEBI:33019"/>
        <dbReference type="ChEBI" id="CHEBI:60039"/>
        <dbReference type="ChEBI" id="CHEBI:78442"/>
        <dbReference type="ChEBI" id="CHEBI:78532"/>
        <dbReference type="ChEBI" id="CHEBI:456215"/>
        <dbReference type="EC" id="6.1.1.15"/>
    </reaction>
</comment>
<dbReference type="EMBL" id="CP011057">
    <property type="protein sequence ID" value="AKA79305.1"/>
    <property type="molecule type" value="Genomic_DNA"/>
</dbReference>
<dbReference type="SMR" id="A0A0E3K5Z4"/>
<evidence type="ECO:0000256" key="3">
    <source>
        <dbReference type="ARBA" id="ARBA00022840"/>
    </source>
</evidence>
<dbReference type="InterPro" id="IPR033721">
    <property type="entry name" value="ProRS_core_arch_euk"/>
</dbReference>
<protein>
    <recommendedName>
        <fullName evidence="7">Proline--tRNA ligase</fullName>
        <ecNumber evidence="7">6.1.1.15</ecNumber>
    </recommendedName>
    <alternativeName>
        <fullName evidence="7">Prolyl-tRNA synthetase</fullName>
        <shortName evidence="7">ProRS</shortName>
    </alternativeName>
</protein>
<accession>A0A0E3K5Z4</accession>
<keyword evidence="1 7" id="KW-0436">Ligase</keyword>
<dbReference type="Proteomes" id="UP000273443">
    <property type="component" value="Chromosome"/>
</dbReference>
<evidence type="ECO:0000256" key="2">
    <source>
        <dbReference type="ARBA" id="ARBA00022741"/>
    </source>
</evidence>
<evidence type="ECO:0000256" key="5">
    <source>
        <dbReference type="ARBA" id="ARBA00023146"/>
    </source>
</evidence>
<dbReference type="SUPFAM" id="SSF64586">
    <property type="entry name" value="C-terminal domain of ProRS"/>
    <property type="match status" value="1"/>
</dbReference>
<keyword evidence="2 7" id="KW-0547">Nucleotide-binding</keyword>
<dbReference type="HAMAP" id="MF_01571">
    <property type="entry name" value="Pro_tRNA_synth_type3"/>
    <property type="match status" value="1"/>
</dbReference>
<evidence type="ECO:0000313" key="21">
    <source>
        <dbReference type="Proteomes" id="UP000033057"/>
    </source>
</evidence>
<dbReference type="KEGG" id="ssoa:SULA_1663"/>
<comment type="function">
    <text evidence="7">Catalyzes the attachment of proline to tRNA(Pro) in a two-step reaction: proline is first activated by ATP to form Pro-AMP and then transferred to the acceptor end of tRNA(Pro).</text>
</comment>
<evidence type="ECO:0000313" key="31">
    <source>
        <dbReference type="Proteomes" id="UP000594632"/>
    </source>
</evidence>
<dbReference type="GO" id="GO:0004827">
    <property type="term" value="F:proline-tRNA ligase activity"/>
    <property type="evidence" value="ECO:0007669"/>
    <property type="project" value="UniProtKB-UniRule"/>
</dbReference>
<dbReference type="GO" id="GO:0017101">
    <property type="term" value="C:aminoacyl-tRNA synthetase multienzyme complex"/>
    <property type="evidence" value="ECO:0007669"/>
    <property type="project" value="TreeGrafter"/>
</dbReference>
<dbReference type="GO" id="GO:0005524">
    <property type="term" value="F:ATP binding"/>
    <property type="evidence" value="ECO:0007669"/>
    <property type="project" value="UniProtKB-UniRule"/>
</dbReference>
<dbReference type="PROSITE" id="PS50862">
    <property type="entry name" value="AA_TRNA_LIGASE_II"/>
    <property type="match status" value="1"/>
</dbReference>
<dbReference type="Gene3D" id="3.30.110.30">
    <property type="entry name" value="C-terminal domain of ProRS"/>
    <property type="match status" value="1"/>
</dbReference>
<dbReference type="PANTHER" id="PTHR43382:SF2">
    <property type="entry name" value="BIFUNCTIONAL GLUTAMATE_PROLINE--TRNA LIGASE"/>
    <property type="match status" value="1"/>
</dbReference>
<dbReference type="OrthoDB" id="7375at2157"/>
<evidence type="ECO:0000313" key="12">
    <source>
        <dbReference type="EMBL" id="AKA79305.1"/>
    </source>
</evidence>
<evidence type="ECO:0000313" key="29">
    <source>
        <dbReference type="Proteomes" id="UP000275843"/>
    </source>
</evidence>
<dbReference type="InterPro" id="IPR036621">
    <property type="entry name" value="Anticodon-bd_dom_sf"/>
</dbReference>
<dbReference type="Pfam" id="PF03129">
    <property type="entry name" value="HGTP_anticodon"/>
    <property type="match status" value="1"/>
</dbReference>
<dbReference type="NCBIfam" id="TIGR00408">
    <property type="entry name" value="proS_fam_I"/>
    <property type="match status" value="1"/>
</dbReference>
<dbReference type="Proteomes" id="UP000267993">
    <property type="component" value="Chromosome"/>
</dbReference>
<dbReference type="GeneID" id="1454851"/>
<evidence type="ECO:0000313" key="20">
    <source>
        <dbReference type="EMBL" id="SAI84121.1"/>
    </source>
</evidence>
<comment type="similarity">
    <text evidence="7">Belongs to the class-II aminoacyl-tRNA synthetase family. ProS type 3 subfamily.</text>
</comment>
<dbReference type="Proteomes" id="UP000033085">
    <property type="component" value="Chromosome"/>
</dbReference>
<dbReference type="InterPro" id="IPR002316">
    <property type="entry name" value="Pro-tRNA-ligase_IIa"/>
</dbReference>
<evidence type="ECO:0000313" key="11">
    <source>
        <dbReference type="EMBL" id="AKA76612.1"/>
    </source>
</evidence>
<dbReference type="Proteomes" id="UP000273194">
    <property type="component" value="Chromosome"/>
</dbReference>
<dbReference type="EMBL" id="LT549890">
    <property type="protein sequence ID" value="SAI84121.1"/>
    <property type="molecule type" value="Genomic_DNA"/>
</dbReference>
<dbReference type="GO" id="GO:0005737">
    <property type="term" value="C:cytoplasm"/>
    <property type="evidence" value="ECO:0007669"/>
    <property type="project" value="UniProtKB-SubCell"/>
</dbReference>
<comment type="domain">
    <text evidence="7">Consists of three domains: the N-terminal catalytic domain, the anticodon-binding domain and the C-terminal extension.</text>
</comment>
<dbReference type="EMBL" id="CP033235">
    <property type="protein sequence ID" value="AZF68390.1"/>
    <property type="molecule type" value="Genomic_DNA"/>
</dbReference>
<dbReference type="Proteomes" id="UP000033106">
    <property type="component" value="Chromosome"/>
</dbReference>
<evidence type="ECO:0000313" key="14">
    <source>
        <dbReference type="EMBL" id="AZF71010.1"/>
    </source>
</evidence>
<evidence type="ECO:0000313" key="18">
    <source>
        <dbReference type="EMBL" id="AZF84045.1"/>
    </source>
</evidence>
<dbReference type="EMBL" id="CP050869">
    <property type="protein sequence ID" value="QPG50854.1"/>
    <property type="molecule type" value="Genomic_DNA"/>
</dbReference>
<dbReference type="Proteomes" id="UP000278715">
    <property type="component" value="Chromosome"/>
</dbReference>
<dbReference type="Proteomes" id="UP000275843">
    <property type="component" value="Chromosome"/>
</dbReference>
<dbReference type="EMBL" id="CP011055">
    <property type="protein sequence ID" value="AKA73914.1"/>
    <property type="molecule type" value="Genomic_DNA"/>
</dbReference>
<reference evidence="10" key="5">
    <citation type="submission" date="2018-10" db="EMBL/GenBank/DDBJ databases">
        <authorList>
            <person name="McCarthy S."/>
            <person name="Gradnigo J."/>
            <person name="Johnson T."/>
            <person name="Payne S."/>
            <person name="Lipzen A."/>
            <person name="Schackwitz W."/>
            <person name="Martin J."/>
            <person name="Moriyama E."/>
            <person name="Blum P."/>
        </authorList>
    </citation>
    <scope>NUCLEOTIDE SEQUENCE</scope>
    <source>
        <strain evidence="10">SARC-B</strain>
        <strain evidence="11">SARC-C</strain>
        <strain evidence="12">SULA</strain>
    </source>
</reference>
<dbReference type="SUPFAM" id="SSF52954">
    <property type="entry name" value="Class II aaRS ABD-related"/>
    <property type="match status" value="1"/>
</dbReference>
<dbReference type="Proteomes" id="UP000269431">
    <property type="component" value="Chromosome"/>
</dbReference>
<evidence type="ECO:0000256" key="6">
    <source>
        <dbReference type="ARBA" id="ARBA00047671"/>
    </source>
</evidence>
<dbReference type="RefSeq" id="WP_009991082.1">
    <property type="nucleotide sequence ID" value="NZ_CP011055.2"/>
</dbReference>
<proteinExistence type="inferred from homology"/>
<dbReference type="Proteomes" id="UP000033057">
    <property type="component" value="Chromosome"/>
</dbReference>
<dbReference type="CDD" id="cd00862">
    <property type="entry name" value="ProRS_anticodon_zinc"/>
    <property type="match status" value="1"/>
</dbReference>
<evidence type="ECO:0000313" key="26">
    <source>
        <dbReference type="Proteomes" id="UP000269431"/>
    </source>
</evidence>